<dbReference type="InterPro" id="IPR044672">
    <property type="entry name" value="MOCS2A"/>
</dbReference>
<dbReference type="UniPathway" id="UPA00344"/>
<protein>
    <recommendedName>
        <fullName evidence="3">Molybdopterin synthase sulfur carrier subunit</fullName>
    </recommendedName>
</protein>
<dbReference type="RefSeq" id="WP_085276649.1">
    <property type="nucleotide sequence ID" value="NZ_FXAG01000012.1"/>
</dbReference>
<evidence type="ECO:0000256" key="1">
    <source>
        <dbReference type="ARBA" id="ARBA00022741"/>
    </source>
</evidence>
<dbReference type="GO" id="GO:0000166">
    <property type="term" value="F:nucleotide binding"/>
    <property type="evidence" value="ECO:0007669"/>
    <property type="project" value="UniProtKB-KW"/>
</dbReference>
<keyword evidence="1" id="KW-0547">Nucleotide-binding</keyword>
<dbReference type="AlphaFoldDB" id="A0A1Y6BUK2"/>
<name>A0A1Y6BUK2_9NEIS</name>
<dbReference type="Proteomes" id="UP000192920">
    <property type="component" value="Unassembled WGS sequence"/>
</dbReference>
<dbReference type="Pfam" id="PF02597">
    <property type="entry name" value="ThiS"/>
    <property type="match status" value="1"/>
</dbReference>
<dbReference type="SUPFAM" id="SSF54285">
    <property type="entry name" value="MoaD/ThiS"/>
    <property type="match status" value="1"/>
</dbReference>
<sequence>MKLKLLYFARLKDAFGRDHETLESDAASVGALLAELRARGGAWADELAEGRVFRVALNQELATADAGLATGDEVAIFPPVTGG</sequence>
<dbReference type="STRING" id="1123014.SAMN02745746_02408"/>
<reference evidence="5" key="1">
    <citation type="submission" date="2017-04" db="EMBL/GenBank/DDBJ databases">
        <authorList>
            <person name="Varghese N."/>
            <person name="Submissions S."/>
        </authorList>
    </citation>
    <scope>NUCLEOTIDE SEQUENCE [LARGE SCALE GENOMIC DNA]</scope>
    <source>
        <strain evidence="5">DSM 22618</strain>
    </source>
</reference>
<dbReference type="EMBL" id="FXAG01000012">
    <property type="protein sequence ID" value="SMF29522.1"/>
    <property type="molecule type" value="Genomic_DNA"/>
</dbReference>
<evidence type="ECO:0000313" key="5">
    <source>
        <dbReference type="Proteomes" id="UP000192920"/>
    </source>
</evidence>
<proteinExistence type="inferred from homology"/>
<dbReference type="GO" id="GO:1990133">
    <property type="term" value="C:molybdopterin adenylyltransferase complex"/>
    <property type="evidence" value="ECO:0007669"/>
    <property type="project" value="TreeGrafter"/>
</dbReference>
<keyword evidence="5" id="KW-1185">Reference proteome</keyword>
<organism evidence="4 5">
    <name type="scientific">Pseudogulbenkiania subflava DSM 22618</name>
    <dbReference type="NCBI Taxonomy" id="1123014"/>
    <lineage>
        <taxon>Bacteria</taxon>
        <taxon>Pseudomonadati</taxon>
        <taxon>Pseudomonadota</taxon>
        <taxon>Betaproteobacteria</taxon>
        <taxon>Neisseriales</taxon>
        <taxon>Chromobacteriaceae</taxon>
        <taxon>Pseudogulbenkiania</taxon>
    </lineage>
</organism>
<comment type="similarity">
    <text evidence="2">Belongs to the MoaD family.</text>
</comment>
<dbReference type="InterPro" id="IPR012675">
    <property type="entry name" value="Beta-grasp_dom_sf"/>
</dbReference>
<dbReference type="GO" id="GO:0006777">
    <property type="term" value="P:Mo-molybdopterin cofactor biosynthetic process"/>
    <property type="evidence" value="ECO:0007669"/>
    <property type="project" value="InterPro"/>
</dbReference>
<dbReference type="Gene3D" id="3.10.20.30">
    <property type="match status" value="1"/>
</dbReference>
<evidence type="ECO:0000256" key="3">
    <source>
        <dbReference type="ARBA" id="ARBA00024247"/>
    </source>
</evidence>
<evidence type="ECO:0000256" key="2">
    <source>
        <dbReference type="ARBA" id="ARBA00024200"/>
    </source>
</evidence>
<dbReference type="NCBIfam" id="TIGR01682">
    <property type="entry name" value="moaD"/>
    <property type="match status" value="1"/>
</dbReference>
<dbReference type="PANTHER" id="PTHR33359">
    <property type="entry name" value="MOLYBDOPTERIN SYNTHASE SULFUR CARRIER SUBUNIT"/>
    <property type="match status" value="1"/>
</dbReference>
<dbReference type="CDD" id="cd00754">
    <property type="entry name" value="Ubl_MoaD"/>
    <property type="match status" value="1"/>
</dbReference>
<evidence type="ECO:0000313" key="4">
    <source>
        <dbReference type="EMBL" id="SMF29522.1"/>
    </source>
</evidence>
<dbReference type="InterPro" id="IPR016155">
    <property type="entry name" value="Mopterin_synth/thiamin_S_b"/>
</dbReference>
<gene>
    <name evidence="4" type="ORF">SAMN02745746_02408</name>
</gene>
<accession>A0A1Y6BUK2</accession>
<dbReference type="PANTHER" id="PTHR33359:SF1">
    <property type="entry name" value="MOLYBDOPTERIN SYNTHASE SULFUR CARRIER SUBUNIT"/>
    <property type="match status" value="1"/>
</dbReference>
<dbReference type="InterPro" id="IPR003749">
    <property type="entry name" value="ThiS/MoaD-like"/>
</dbReference>